<name>A0A377IYJ2_9PAST</name>
<keyword evidence="2" id="KW-1185">Reference proteome</keyword>
<gene>
    <name evidence="1" type="ORF">NCTC13335_01190</name>
</gene>
<dbReference type="AlphaFoldDB" id="A0A377IYJ2"/>
<evidence type="ECO:0000313" key="1">
    <source>
        <dbReference type="EMBL" id="STO93321.1"/>
    </source>
</evidence>
<protein>
    <submittedName>
        <fullName evidence="1">Uncharacterized protein</fullName>
    </submittedName>
</protein>
<accession>A0A377IYJ2</accession>
<dbReference type="Proteomes" id="UP000255264">
    <property type="component" value="Unassembled WGS sequence"/>
</dbReference>
<evidence type="ECO:0000313" key="2">
    <source>
        <dbReference type="Proteomes" id="UP000255264"/>
    </source>
</evidence>
<dbReference type="RefSeq" id="WP_015701377.1">
    <property type="nucleotide sequence ID" value="NZ_UGHS01000004.1"/>
</dbReference>
<organism evidence="1 2">
    <name type="scientific">Haemophilus pittmaniae</name>
    <dbReference type="NCBI Taxonomy" id="249188"/>
    <lineage>
        <taxon>Bacteria</taxon>
        <taxon>Pseudomonadati</taxon>
        <taxon>Pseudomonadota</taxon>
        <taxon>Gammaproteobacteria</taxon>
        <taxon>Pasteurellales</taxon>
        <taxon>Pasteurellaceae</taxon>
        <taxon>Haemophilus</taxon>
    </lineage>
</organism>
<reference evidence="1 2" key="1">
    <citation type="submission" date="2018-06" db="EMBL/GenBank/DDBJ databases">
        <authorList>
            <consortium name="Pathogen Informatics"/>
            <person name="Doyle S."/>
        </authorList>
    </citation>
    <scope>NUCLEOTIDE SEQUENCE [LARGE SCALE GENOMIC DNA]</scope>
    <source>
        <strain evidence="1 2">NCTC13335</strain>
    </source>
</reference>
<dbReference type="EMBL" id="UGHS01000004">
    <property type="protein sequence ID" value="STO93321.1"/>
    <property type="molecule type" value="Genomic_DNA"/>
</dbReference>
<dbReference type="OrthoDB" id="5679959at2"/>
<sequence>MEKITVRLNYCLADNEIRLANIDKLKLIIYLCEMKLEKGIDLPFKEVTVIGTDYISDDYTLTKSLGQVVNRSRKIGVVFTLWEKWEQKESDFSKC</sequence>
<proteinExistence type="predicted"/>